<gene>
    <name evidence="4" type="ORF">KC19_1G129900</name>
</gene>
<dbReference type="AlphaFoldDB" id="A0A8T0J6M6"/>
<feature type="repeat" description="PPR" evidence="2">
    <location>
        <begin position="130"/>
        <end position="165"/>
    </location>
</feature>
<evidence type="ECO:0000256" key="1">
    <source>
        <dbReference type="ARBA" id="ARBA00022737"/>
    </source>
</evidence>
<reference evidence="4" key="1">
    <citation type="submission" date="2020-06" db="EMBL/GenBank/DDBJ databases">
        <title>WGS assembly of Ceratodon purpureus strain R40.</title>
        <authorList>
            <person name="Carey S.B."/>
            <person name="Jenkins J."/>
            <person name="Shu S."/>
            <person name="Lovell J.T."/>
            <person name="Sreedasyam A."/>
            <person name="Maumus F."/>
            <person name="Tiley G.P."/>
            <person name="Fernandez-Pozo N."/>
            <person name="Barry K."/>
            <person name="Chen C."/>
            <person name="Wang M."/>
            <person name="Lipzen A."/>
            <person name="Daum C."/>
            <person name="Saski C.A."/>
            <person name="Payton A.C."/>
            <person name="Mcbreen J.C."/>
            <person name="Conrad R.E."/>
            <person name="Kollar L.M."/>
            <person name="Olsson S."/>
            <person name="Huttunen S."/>
            <person name="Landis J.B."/>
            <person name="Wickett N.J."/>
            <person name="Johnson M.G."/>
            <person name="Rensing S.A."/>
            <person name="Grimwood J."/>
            <person name="Schmutz J."/>
            <person name="Mcdaniel S.F."/>
        </authorList>
    </citation>
    <scope>NUCLEOTIDE SEQUENCE</scope>
    <source>
        <strain evidence="4">R40</strain>
    </source>
</reference>
<keyword evidence="1" id="KW-0677">Repeat</keyword>
<comment type="caution">
    <text evidence="4">The sequence shown here is derived from an EMBL/GenBank/DDBJ whole genome shotgun (WGS) entry which is preliminary data.</text>
</comment>
<dbReference type="InterPro" id="IPR011990">
    <property type="entry name" value="TPR-like_helical_dom_sf"/>
</dbReference>
<name>A0A8T0J6M6_CERPU</name>
<accession>A0A8T0J6M6</accession>
<dbReference type="PROSITE" id="PS51375">
    <property type="entry name" value="PPR"/>
    <property type="match status" value="3"/>
</dbReference>
<dbReference type="PANTHER" id="PTHR47859">
    <property type="entry name" value="PENTATRICOPEPTIDE REPEAT-CONTAINING PROTEIN"/>
    <property type="match status" value="1"/>
</dbReference>
<dbReference type="Pfam" id="PF13041">
    <property type="entry name" value="PPR_2"/>
    <property type="match status" value="1"/>
</dbReference>
<dbReference type="PANTHER" id="PTHR47859:SF1">
    <property type="entry name" value="PENTATRICOPEPTIDE REPEAT-CONTAINING PROTEIN"/>
    <property type="match status" value="1"/>
</dbReference>
<dbReference type="InterPro" id="IPR057027">
    <property type="entry name" value="TPR_mt"/>
</dbReference>
<feature type="repeat" description="PPR" evidence="2">
    <location>
        <begin position="329"/>
        <end position="363"/>
    </location>
</feature>
<dbReference type="Gene3D" id="1.25.40.10">
    <property type="entry name" value="Tetratricopeptide repeat domain"/>
    <property type="match status" value="2"/>
</dbReference>
<dbReference type="EMBL" id="CM026421">
    <property type="protein sequence ID" value="KAG0590836.1"/>
    <property type="molecule type" value="Genomic_DNA"/>
</dbReference>
<proteinExistence type="predicted"/>
<dbReference type="Proteomes" id="UP000822688">
    <property type="component" value="Chromosome 1"/>
</dbReference>
<feature type="repeat" description="PPR" evidence="2">
    <location>
        <begin position="95"/>
        <end position="129"/>
    </location>
</feature>
<evidence type="ECO:0000313" key="4">
    <source>
        <dbReference type="EMBL" id="KAG0590836.1"/>
    </source>
</evidence>
<protein>
    <recommendedName>
        <fullName evidence="3">Pentatricopeptide repeat-containing protein-mitochondrial domain-containing protein</fullName>
    </recommendedName>
</protein>
<sequence length="397" mass="44260">MYKSLRSVPFRRSLSASKGLLTSQPVASRAEDVYNSQDFTKLGQGITENGLGLAESGVQRIDNLTRRVSRDIKLGRDEVATRLLPQMGSQDRPATVIYCNYLLNSCARARNLNMAKEVYRFMERNGLRMNEISYGCFLRTLCRTGQLDEALELLDVLSRSKGVKANLIMYNTVLNGCSLAKSKVHADKCLAVMERQGIAKDEMSYVELIKLSGLLHDASAVKFWWEELIKKGQPSPSSRCTTIVALCRSRALPEALTALTEMSNILSANDSFHRLPGKKSRPPRSEIESDMREGFELSSEGQHTGVRVRDPAESQALTGFHHWEVRKELQDAFNALINAAGQAGQHKLAESLFSEMRNLGLRLSIYTFNALLRAVVEGRGISHAIRVVSFPLCIPHN</sequence>
<dbReference type="NCBIfam" id="TIGR00756">
    <property type="entry name" value="PPR"/>
    <property type="match status" value="3"/>
</dbReference>
<organism evidence="4 5">
    <name type="scientific">Ceratodon purpureus</name>
    <name type="common">Fire moss</name>
    <name type="synonym">Dicranum purpureum</name>
    <dbReference type="NCBI Taxonomy" id="3225"/>
    <lineage>
        <taxon>Eukaryota</taxon>
        <taxon>Viridiplantae</taxon>
        <taxon>Streptophyta</taxon>
        <taxon>Embryophyta</taxon>
        <taxon>Bryophyta</taxon>
        <taxon>Bryophytina</taxon>
        <taxon>Bryopsida</taxon>
        <taxon>Dicranidae</taxon>
        <taxon>Pseudoditrichales</taxon>
        <taxon>Ditrichaceae</taxon>
        <taxon>Ceratodon</taxon>
    </lineage>
</organism>
<dbReference type="Pfam" id="PF23276">
    <property type="entry name" value="TPR_24"/>
    <property type="match status" value="1"/>
</dbReference>
<evidence type="ECO:0000256" key="2">
    <source>
        <dbReference type="PROSITE-ProRule" id="PRU00708"/>
    </source>
</evidence>
<evidence type="ECO:0000259" key="3">
    <source>
        <dbReference type="Pfam" id="PF23276"/>
    </source>
</evidence>
<dbReference type="InterPro" id="IPR002885">
    <property type="entry name" value="PPR_rpt"/>
</dbReference>
<evidence type="ECO:0000313" key="5">
    <source>
        <dbReference type="Proteomes" id="UP000822688"/>
    </source>
</evidence>
<keyword evidence="5" id="KW-1185">Reference proteome</keyword>
<feature type="domain" description="Pentatricopeptide repeat-containing protein-mitochondrial" evidence="3">
    <location>
        <begin position="99"/>
        <end position="161"/>
    </location>
</feature>
<dbReference type="Pfam" id="PF01535">
    <property type="entry name" value="PPR"/>
    <property type="match status" value="1"/>
</dbReference>